<evidence type="ECO:0000256" key="1">
    <source>
        <dbReference type="ARBA" id="ARBA00004127"/>
    </source>
</evidence>
<comment type="caution">
    <text evidence="9">The sequence shown here is derived from an EMBL/GenBank/DDBJ whole genome shotgun (WGS) entry which is preliminary data.</text>
</comment>
<dbReference type="InterPro" id="IPR010227">
    <property type="entry name" value="NADH_Q_OxRdtase_chainM/4"/>
</dbReference>
<keyword evidence="5 7" id="KW-0472">Membrane</keyword>
<protein>
    <submittedName>
        <fullName evidence="9">Proton-translocating NADH-quinone oxidoreductase, chain M</fullName>
        <ecNumber evidence="9">1.6.99.5</ecNumber>
    </submittedName>
</protein>
<organism evidence="9 10">
    <name type="scientific">Candidatus Glomeribacter gigasporarum BEG34</name>
    <dbReference type="NCBI Taxonomy" id="1070319"/>
    <lineage>
        <taxon>Bacteria</taxon>
        <taxon>Pseudomonadati</taxon>
        <taxon>Pseudomonadota</taxon>
        <taxon>Betaproteobacteria</taxon>
        <taxon>Burkholderiales</taxon>
        <taxon>Burkholderiaceae</taxon>
        <taxon>Candidatus Glomeribacter</taxon>
    </lineage>
</organism>
<dbReference type="PRINTS" id="PR01437">
    <property type="entry name" value="NUOXDRDTASE4"/>
</dbReference>
<feature type="transmembrane region" description="Helical" evidence="7">
    <location>
        <begin position="273"/>
        <end position="295"/>
    </location>
</feature>
<dbReference type="eggNOG" id="COG1008">
    <property type="taxonomic scope" value="Bacteria"/>
</dbReference>
<keyword evidence="3 6" id="KW-0812">Transmembrane</keyword>
<feature type="transmembrane region" description="Helical" evidence="7">
    <location>
        <begin position="112"/>
        <end position="130"/>
    </location>
</feature>
<evidence type="ECO:0000256" key="5">
    <source>
        <dbReference type="ARBA" id="ARBA00023136"/>
    </source>
</evidence>
<dbReference type="PANTHER" id="PTHR43507:SF1">
    <property type="entry name" value="NADH-UBIQUINONE OXIDOREDUCTASE CHAIN 4"/>
    <property type="match status" value="1"/>
</dbReference>
<dbReference type="OrthoDB" id="9768329at2"/>
<comment type="similarity">
    <text evidence="2">Belongs to the complex I subunit 4 family.</text>
</comment>
<feature type="transmembrane region" description="Helical" evidence="7">
    <location>
        <begin position="207"/>
        <end position="225"/>
    </location>
</feature>
<feature type="transmembrane region" description="Helical" evidence="7">
    <location>
        <begin position="136"/>
        <end position="156"/>
    </location>
</feature>
<dbReference type="GO" id="GO:0003954">
    <property type="term" value="F:NADH dehydrogenase activity"/>
    <property type="evidence" value="ECO:0007669"/>
    <property type="project" value="TreeGrafter"/>
</dbReference>
<feature type="transmembrane region" description="Helical" evidence="7">
    <location>
        <begin position="333"/>
        <end position="351"/>
    </location>
</feature>
<dbReference type="NCBIfam" id="TIGR01972">
    <property type="entry name" value="NDH_I_M"/>
    <property type="match status" value="1"/>
</dbReference>
<feature type="transmembrane region" description="Helical" evidence="7">
    <location>
        <begin position="302"/>
        <end position="321"/>
    </location>
</feature>
<dbReference type="GO" id="GO:0016020">
    <property type="term" value="C:membrane"/>
    <property type="evidence" value="ECO:0007669"/>
    <property type="project" value="UniProtKB-SubCell"/>
</dbReference>
<evidence type="ECO:0000313" key="9">
    <source>
        <dbReference type="EMBL" id="CCD29126.1"/>
    </source>
</evidence>
<feature type="transmembrane region" description="Helical" evidence="7">
    <location>
        <begin position="36"/>
        <end position="55"/>
    </location>
</feature>
<dbReference type="PANTHER" id="PTHR43507">
    <property type="entry name" value="NADH-UBIQUINONE OXIDOREDUCTASE CHAIN 4"/>
    <property type="match status" value="1"/>
</dbReference>
<dbReference type="AlphaFoldDB" id="G2J8M9"/>
<keyword evidence="9" id="KW-0560">Oxidoreductase</keyword>
<evidence type="ECO:0000256" key="6">
    <source>
        <dbReference type="RuleBase" id="RU000320"/>
    </source>
</evidence>
<evidence type="ECO:0000256" key="7">
    <source>
        <dbReference type="SAM" id="Phobius"/>
    </source>
</evidence>
<dbReference type="EC" id="1.6.99.5" evidence="9"/>
<dbReference type="GO" id="GO:0015990">
    <property type="term" value="P:electron transport coupled proton transport"/>
    <property type="evidence" value="ECO:0007669"/>
    <property type="project" value="TreeGrafter"/>
</dbReference>
<proteinExistence type="inferred from homology"/>
<dbReference type="EMBL" id="CAFB01000037">
    <property type="protein sequence ID" value="CCD29126.1"/>
    <property type="molecule type" value="Genomic_DNA"/>
</dbReference>
<feature type="transmembrane region" description="Helical" evidence="7">
    <location>
        <begin position="453"/>
        <end position="469"/>
    </location>
</feature>
<accession>G2J8M9</accession>
<sequence>MSAFPWLSLAIWVPIVCGVLVWIQGARVAPNIARRLALAAAVVSFGVTLTLIAGFDTDKSALQFSERLSWIKDFNVHYHLGVDGISLWFVALTALMTVAVVIAAREDMIDRIAHYLAAFLILSGLMMGVFSAQDGLLFYIFFEATLIPMVLIIGIWGGQKRVYAAFKFFLYTLLGSLLMLLALLYLYTQSGSFALADWQRLPLPMPPQLLLFGAFFMAFAVKVPMWPLHTWLPDAHVEAPTGGSVVLAAIMLKLGAYGFLRFSLPIVPDASRLLAPFVIVLSLIAVIYIGLVALAQSDMKKLVAYSSIAHMGFVTLGFFLFDALAMEGALVQMISHGFVSGAMFLCIGVLYDRIHSRQIADYGGVVNVMPKFAALSLLFSMANCGLPGTSGFVGEFMVILAAVRFNFWIGLLAALTLILSAAYTLWMYKRVQFGAVANARVAQLTDLNRRESGLLLAFAAGVLLIGLYPKPLTNVMHASVSHLLTHTSQSKLP</sequence>
<dbReference type="NCBIfam" id="NF004499">
    <property type="entry name" value="PRK05846.1-3"/>
    <property type="match status" value="1"/>
</dbReference>
<feature type="transmembrane region" description="Helical" evidence="7">
    <location>
        <begin position="372"/>
        <end position="393"/>
    </location>
</feature>
<dbReference type="Proteomes" id="UP000054051">
    <property type="component" value="Unassembled WGS sequence"/>
</dbReference>
<comment type="subcellular location">
    <subcellularLocation>
        <location evidence="1">Endomembrane system</location>
        <topology evidence="1">Multi-pass membrane protein</topology>
    </subcellularLocation>
    <subcellularLocation>
        <location evidence="6">Membrane</location>
        <topology evidence="6">Multi-pass membrane protein</topology>
    </subcellularLocation>
</comment>
<dbReference type="GO" id="GO:0012505">
    <property type="term" value="C:endomembrane system"/>
    <property type="evidence" value="ECO:0007669"/>
    <property type="project" value="UniProtKB-SubCell"/>
</dbReference>
<feature type="domain" description="NADH:quinone oxidoreductase/Mrp antiporter transmembrane" evidence="8">
    <location>
        <begin position="132"/>
        <end position="416"/>
    </location>
</feature>
<feature type="transmembrane region" description="Helical" evidence="7">
    <location>
        <begin position="245"/>
        <end position="267"/>
    </location>
</feature>
<evidence type="ECO:0000256" key="4">
    <source>
        <dbReference type="ARBA" id="ARBA00022989"/>
    </source>
</evidence>
<dbReference type="GO" id="GO:0008137">
    <property type="term" value="F:NADH dehydrogenase (ubiquinone) activity"/>
    <property type="evidence" value="ECO:0007669"/>
    <property type="project" value="InterPro"/>
</dbReference>
<dbReference type="Pfam" id="PF00361">
    <property type="entry name" value="Proton_antipo_M"/>
    <property type="match status" value="1"/>
</dbReference>
<dbReference type="GO" id="GO:0042773">
    <property type="term" value="P:ATP synthesis coupled electron transport"/>
    <property type="evidence" value="ECO:0007669"/>
    <property type="project" value="InterPro"/>
</dbReference>
<gene>
    <name evidence="9" type="primary">nuoM</name>
    <name evidence="9" type="ORF">CAGGBEG34_200130</name>
</gene>
<dbReference type="GO" id="GO:0048039">
    <property type="term" value="F:ubiquinone binding"/>
    <property type="evidence" value="ECO:0007669"/>
    <property type="project" value="TreeGrafter"/>
</dbReference>
<dbReference type="InterPro" id="IPR001750">
    <property type="entry name" value="ND/Mrp_TM"/>
</dbReference>
<reference evidence="9 10" key="1">
    <citation type="submission" date="2011-08" db="EMBL/GenBank/DDBJ databases">
        <title>The genome of the obligate endobacterium of an arbuscular mycorrhizal fungus reveals an interphylum network of nutritional interactions.</title>
        <authorList>
            <person name="Ghignone S."/>
            <person name="Salvioli A."/>
            <person name="Anca I."/>
            <person name="Lumini E."/>
            <person name="Ortu G."/>
            <person name="Petiti L."/>
            <person name="Cruveiller S."/>
            <person name="Bianciotto V."/>
            <person name="Piffanelli P."/>
            <person name="Lanfranco L."/>
            <person name="Bonfante P."/>
        </authorList>
    </citation>
    <scope>NUCLEOTIDE SEQUENCE [LARGE SCALE GENOMIC DNA]</scope>
    <source>
        <strain evidence="9 10">BEG34</strain>
    </source>
</reference>
<feature type="transmembrane region" description="Helical" evidence="7">
    <location>
        <begin position="85"/>
        <end position="105"/>
    </location>
</feature>
<keyword evidence="10" id="KW-1185">Reference proteome</keyword>
<evidence type="ECO:0000256" key="2">
    <source>
        <dbReference type="ARBA" id="ARBA00009025"/>
    </source>
</evidence>
<evidence type="ECO:0000313" key="10">
    <source>
        <dbReference type="Proteomes" id="UP000054051"/>
    </source>
</evidence>
<name>G2J8M9_9BURK</name>
<dbReference type="RefSeq" id="WP_006682363.1">
    <property type="nucleotide sequence ID" value="NZ_CAFB01000037.1"/>
</dbReference>
<dbReference type="InterPro" id="IPR003918">
    <property type="entry name" value="NADH_UbQ_OxRdtase"/>
</dbReference>
<dbReference type="NCBIfam" id="NF004501">
    <property type="entry name" value="PRK05846.1-5"/>
    <property type="match status" value="1"/>
</dbReference>
<evidence type="ECO:0000259" key="8">
    <source>
        <dbReference type="Pfam" id="PF00361"/>
    </source>
</evidence>
<feature type="transmembrane region" description="Helical" evidence="7">
    <location>
        <begin position="405"/>
        <end position="426"/>
    </location>
</feature>
<keyword evidence="4 7" id="KW-1133">Transmembrane helix</keyword>
<feature type="transmembrane region" description="Helical" evidence="7">
    <location>
        <begin position="168"/>
        <end position="187"/>
    </location>
</feature>
<evidence type="ECO:0000256" key="3">
    <source>
        <dbReference type="ARBA" id="ARBA00022692"/>
    </source>
</evidence>
<feature type="transmembrane region" description="Helical" evidence="7">
    <location>
        <begin position="6"/>
        <end position="24"/>
    </location>
</feature>
<dbReference type="STRING" id="1070319.CAGGBEG34_200130"/>